<dbReference type="Proteomes" id="UP000016944">
    <property type="component" value="Chromosome II"/>
</dbReference>
<gene>
    <name evidence="2" type="ORF">BN877_II0030</name>
</gene>
<proteinExistence type="predicted"/>
<feature type="transmembrane region" description="Helical" evidence="1">
    <location>
        <begin position="59"/>
        <end position="79"/>
    </location>
</feature>
<dbReference type="AlphaFoldDB" id="U4Q7V8"/>
<protein>
    <submittedName>
        <fullName evidence="2">Uncharacterized protein</fullName>
    </submittedName>
</protein>
<evidence type="ECO:0000313" key="3">
    <source>
        <dbReference type="Proteomes" id="UP000016944"/>
    </source>
</evidence>
<evidence type="ECO:0000256" key="1">
    <source>
        <dbReference type="SAM" id="Phobius"/>
    </source>
</evidence>
<keyword evidence="1" id="KW-0472">Membrane</keyword>
<organism evidence="2 3">
    <name type="scientific">Agrobacterium pusense</name>
    <dbReference type="NCBI Taxonomy" id="648995"/>
    <lineage>
        <taxon>Bacteria</taxon>
        <taxon>Pseudomonadati</taxon>
        <taxon>Pseudomonadota</taxon>
        <taxon>Alphaproteobacteria</taxon>
        <taxon>Hyphomicrobiales</taxon>
        <taxon>Rhizobiaceae</taxon>
        <taxon>Rhizobium/Agrobacterium group</taxon>
        <taxon>Agrobacterium</taxon>
    </lineage>
</organism>
<name>U4Q7V8_9HYPH</name>
<keyword evidence="1" id="KW-0812">Transmembrane</keyword>
<keyword evidence="1" id="KW-1133">Transmembrane helix</keyword>
<reference evidence="2 3" key="1">
    <citation type="journal article" date="2013" name="Genome Announc.">
        <title>Complete Genome Sequence of the Sesbania Symbiont and Rice Growth-Promoting Endophyte Rhizobium sp. Strain IRBG74.</title>
        <authorList>
            <person name="Crook M.B."/>
            <person name="Mitra S."/>
            <person name="Ane J.M."/>
            <person name="Sadowsky M.J."/>
            <person name="Gyaneshwar P."/>
        </authorList>
    </citation>
    <scope>NUCLEOTIDE SEQUENCE [LARGE SCALE GENOMIC DNA]</scope>
    <source>
        <strain evidence="2 3">IRBG74</strain>
    </source>
</reference>
<accession>U4Q7V8</accession>
<sequence length="81" mass="9503">MGVILAIKACISVKRPFTEHRNIHPFPAWFRKRHVWKVRMEIKCSEIGLVCGRFMRLELIGSTYLAMVFNLSSVALLNWRK</sequence>
<dbReference type="EMBL" id="HG518323">
    <property type="protein sequence ID" value="CDI09831.1"/>
    <property type="molecule type" value="Genomic_DNA"/>
</dbReference>
<evidence type="ECO:0000313" key="2">
    <source>
        <dbReference type="EMBL" id="CDI09831.1"/>
    </source>
</evidence>
<dbReference type="KEGG" id="rir:BN877_II0030"/>
<dbReference type="HOGENOM" id="CLU_2571473_0_0_5"/>